<name>X1VIR8_9ZZZZ</name>
<proteinExistence type="predicted"/>
<organism evidence="1">
    <name type="scientific">marine sediment metagenome</name>
    <dbReference type="NCBI Taxonomy" id="412755"/>
    <lineage>
        <taxon>unclassified sequences</taxon>
        <taxon>metagenomes</taxon>
        <taxon>ecological metagenomes</taxon>
    </lineage>
</organism>
<gene>
    <name evidence="1" type="ORF">S12H4_54979</name>
</gene>
<sequence>MPSKNLASLARWVGFLSVALNIRRTLLNPFFYFNPDFPDS</sequence>
<dbReference type="AlphaFoldDB" id="X1VIR8"/>
<dbReference type="EMBL" id="BARW01035210">
    <property type="protein sequence ID" value="GAJ18622.1"/>
    <property type="molecule type" value="Genomic_DNA"/>
</dbReference>
<feature type="non-terminal residue" evidence="1">
    <location>
        <position position="40"/>
    </location>
</feature>
<evidence type="ECO:0000313" key="1">
    <source>
        <dbReference type="EMBL" id="GAJ18622.1"/>
    </source>
</evidence>
<comment type="caution">
    <text evidence="1">The sequence shown here is derived from an EMBL/GenBank/DDBJ whole genome shotgun (WGS) entry which is preliminary data.</text>
</comment>
<reference evidence="1" key="1">
    <citation type="journal article" date="2014" name="Front. Microbiol.">
        <title>High frequency of phylogenetically diverse reductive dehalogenase-homologous genes in deep subseafloor sedimentary metagenomes.</title>
        <authorList>
            <person name="Kawai M."/>
            <person name="Futagami T."/>
            <person name="Toyoda A."/>
            <person name="Takaki Y."/>
            <person name="Nishi S."/>
            <person name="Hori S."/>
            <person name="Arai W."/>
            <person name="Tsubouchi T."/>
            <person name="Morono Y."/>
            <person name="Uchiyama I."/>
            <person name="Ito T."/>
            <person name="Fujiyama A."/>
            <person name="Inagaki F."/>
            <person name="Takami H."/>
        </authorList>
    </citation>
    <scope>NUCLEOTIDE SEQUENCE</scope>
    <source>
        <strain evidence="1">Expedition CK06-06</strain>
    </source>
</reference>
<protein>
    <submittedName>
        <fullName evidence="1">Uncharacterized protein</fullName>
    </submittedName>
</protein>
<accession>X1VIR8</accession>